<evidence type="ECO:0000256" key="1">
    <source>
        <dbReference type="ARBA" id="ARBA00002889"/>
    </source>
</evidence>
<evidence type="ECO:0000256" key="4">
    <source>
        <dbReference type="ARBA" id="ARBA00011187"/>
    </source>
</evidence>
<evidence type="ECO:0000256" key="8">
    <source>
        <dbReference type="SAM" id="MobiDB-lite"/>
    </source>
</evidence>
<name>A0AA40FBI1_9PEZI</name>
<comment type="subcellular location">
    <subcellularLocation>
        <location evidence="2">Nucleus</location>
        <location evidence="2">Nucleolus</location>
    </subcellularLocation>
</comment>
<feature type="region of interest" description="Disordered" evidence="8">
    <location>
        <begin position="1"/>
        <end position="35"/>
    </location>
</feature>
<keyword evidence="7" id="KW-0687">Ribonucleoprotein</keyword>
<evidence type="ECO:0000313" key="10">
    <source>
        <dbReference type="Proteomes" id="UP001172155"/>
    </source>
</evidence>
<reference evidence="9" key="1">
    <citation type="submission" date="2023-06" db="EMBL/GenBank/DDBJ databases">
        <title>Genome-scale phylogeny and comparative genomics of the fungal order Sordariales.</title>
        <authorList>
            <consortium name="Lawrence Berkeley National Laboratory"/>
            <person name="Hensen N."/>
            <person name="Bonometti L."/>
            <person name="Westerberg I."/>
            <person name="Brannstrom I.O."/>
            <person name="Guillou S."/>
            <person name="Cros-Aarteil S."/>
            <person name="Calhoun S."/>
            <person name="Haridas S."/>
            <person name="Kuo A."/>
            <person name="Mondo S."/>
            <person name="Pangilinan J."/>
            <person name="Riley R."/>
            <person name="LaButti K."/>
            <person name="Andreopoulos B."/>
            <person name="Lipzen A."/>
            <person name="Chen C."/>
            <person name="Yanf M."/>
            <person name="Daum C."/>
            <person name="Ng V."/>
            <person name="Clum A."/>
            <person name="Steindorff A."/>
            <person name="Ohm R."/>
            <person name="Martin F."/>
            <person name="Silar P."/>
            <person name="Natvig D."/>
            <person name="Lalanne C."/>
            <person name="Gautier V."/>
            <person name="Ament-velasquez S.L."/>
            <person name="Kruys A."/>
            <person name="Hutchinson M.I."/>
            <person name="Powell A.J."/>
            <person name="Barry K."/>
            <person name="Miller A.N."/>
            <person name="Grigoriev I.V."/>
            <person name="Debuchy R."/>
            <person name="Gladieux P."/>
            <person name="Thoren M.H."/>
            <person name="Johannesson H."/>
        </authorList>
    </citation>
    <scope>NUCLEOTIDE SEQUENCE</scope>
    <source>
        <strain evidence="9">SMH3187-1</strain>
    </source>
</reference>
<dbReference type="PANTHER" id="PTHR13243:SF1">
    <property type="entry name" value="NUCLEOLAR PROTEIN 16"/>
    <property type="match status" value="1"/>
</dbReference>
<dbReference type="AlphaFoldDB" id="A0AA40FBI1"/>
<evidence type="ECO:0000256" key="3">
    <source>
        <dbReference type="ARBA" id="ARBA00008479"/>
    </source>
</evidence>
<protein>
    <recommendedName>
        <fullName evidence="5">Nucleolar protein 16</fullName>
    </recommendedName>
</protein>
<dbReference type="GO" id="GO:1990904">
    <property type="term" value="C:ribonucleoprotein complex"/>
    <property type="evidence" value="ECO:0007669"/>
    <property type="project" value="UniProtKB-KW"/>
</dbReference>
<sequence>MGRELQKRKRRSSRPTVRTHNYRKKALNPQGSNIVAQEWDKKETLSQNYSRFGLVSKLGASGLSSKSSKKSKSPSTPNPLAHNPSDRGLLRVQEVQVERDAQGRITRVIREANPLRDPLNDVLDSDSDSESDDGDDGEEWGGIDAPRVVRELEREAAQPTEKLVRHQSEREMEWLGELVARHGEDVGAMARDAKLNRMQQTAADIRKRLRKAGLLG</sequence>
<dbReference type="GO" id="GO:0005730">
    <property type="term" value="C:nucleolus"/>
    <property type="evidence" value="ECO:0007669"/>
    <property type="project" value="UniProtKB-SubCell"/>
</dbReference>
<comment type="similarity">
    <text evidence="3">Belongs to the NOP16 family.</text>
</comment>
<dbReference type="Pfam" id="PF09420">
    <property type="entry name" value="Nop16"/>
    <property type="match status" value="1"/>
</dbReference>
<evidence type="ECO:0000256" key="2">
    <source>
        <dbReference type="ARBA" id="ARBA00004604"/>
    </source>
</evidence>
<evidence type="ECO:0000313" key="9">
    <source>
        <dbReference type="EMBL" id="KAK0754748.1"/>
    </source>
</evidence>
<evidence type="ECO:0000256" key="7">
    <source>
        <dbReference type="ARBA" id="ARBA00023274"/>
    </source>
</evidence>
<dbReference type="PANTHER" id="PTHR13243">
    <property type="entry name" value="HSPC111 PROTEIN-RELATED"/>
    <property type="match status" value="1"/>
</dbReference>
<feature type="region of interest" description="Disordered" evidence="8">
    <location>
        <begin position="116"/>
        <end position="145"/>
    </location>
</feature>
<comment type="subunit">
    <text evidence="4">Component of the pre-66S ribosomal particle.</text>
</comment>
<evidence type="ECO:0000256" key="5">
    <source>
        <dbReference type="ARBA" id="ARBA00015522"/>
    </source>
</evidence>
<organism evidence="9 10">
    <name type="scientific">Schizothecium vesticola</name>
    <dbReference type="NCBI Taxonomy" id="314040"/>
    <lineage>
        <taxon>Eukaryota</taxon>
        <taxon>Fungi</taxon>
        <taxon>Dikarya</taxon>
        <taxon>Ascomycota</taxon>
        <taxon>Pezizomycotina</taxon>
        <taxon>Sordariomycetes</taxon>
        <taxon>Sordariomycetidae</taxon>
        <taxon>Sordariales</taxon>
        <taxon>Schizotheciaceae</taxon>
        <taxon>Schizothecium</taxon>
    </lineage>
</organism>
<keyword evidence="6" id="KW-0539">Nucleus</keyword>
<feature type="region of interest" description="Disordered" evidence="8">
    <location>
        <begin position="60"/>
        <end position="89"/>
    </location>
</feature>
<dbReference type="Proteomes" id="UP001172155">
    <property type="component" value="Unassembled WGS sequence"/>
</dbReference>
<evidence type="ECO:0000256" key="6">
    <source>
        <dbReference type="ARBA" id="ARBA00023242"/>
    </source>
</evidence>
<feature type="compositionally biased region" description="Basic residues" evidence="8">
    <location>
        <begin position="1"/>
        <end position="13"/>
    </location>
</feature>
<accession>A0AA40FBI1</accession>
<proteinExistence type="inferred from homology"/>
<feature type="compositionally biased region" description="Acidic residues" evidence="8">
    <location>
        <begin position="123"/>
        <end position="141"/>
    </location>
</feature>
<dbReference type="GO" id="GO:0042273">
    <property type="term" value="P:ribosomal large subunit biogenesis"/>
    <property type="evidence" value="ECO:0007669"/>
    <property type="project" value="TreeGrafter"/>
</dbReference>
<dbReference type="EMBL" id="JAUKUD010000001">
    <property type="protein sequence ID" value="KAK0754748.1"/>
    <property type="molecule type" value="Genomic_DNA"/>
</dbReference>
<gene>
    <name evidence="9" type="ORF">B0T18DRAFT_315183</name>
</gene>
<dbReference type="InterPro" id="IPR019002">
    <property type="entry name" value="Ribosome_biogenesis_Nop16"/>
</dbReference>
<keyword evidence="10" id="KW-1185">Reference proteome</keyword>
<comment type="caution">
    <text evidence="9">The sequence shown here is derived from an EMBL/GenBank/DDBJ whole genome shotgun (WGS) entry which is preliminary data.</text>
</comment>
<comment type="function">
    <text evidence="1">Involved in the biogenesis of the 60S ribosomal subunit.</text>
</comment>